<dbReference type="AlphaFoldDB" id="A0A0E0DH51"/>
<dbReference type="Gramene" id="OMERI04G18190.1">
    <property type="protein sequence ID" value="OMERI04G18190.1"/>
    <property type="gene ID" value="OMERI04G18190"/>
</dbReference>
<reference evidence="1" key="2">
    <citation type="submission" date="2018-05" db="EMBL/GenBank/DDBJ databases">
        <title>OmerRS3 (Oryza meridionalis Reference Sequence Version 3).</title>
        <authorList>
            <person name="Zhang J."/>
            <person name="Kudrna D."/>
            <person name="Lee S."/>
            <person name="Talag J."/>
            <person name="Welchert J."/>
            <person name="Wing R.A."/>
        </authorList>
    </citation>
    <scope>NUCLEOTIDE SEQUENCE [LARGE SCALE GENOMIC DNA]</scope>
    <source>
        <strain evidence="1">cv. OR44</strain>
    </source>
</reference>
<accession>A0A0E0DH51</accession>
<dbReference type="EnsemblPlants" id="OMERI04G18190.1">
    <property type="protein sequence ID" value="OMERI04G18190.1"/>
    <property type="gene ID" value="OMERI04G18190"/>
</dbReference>
<protein>
    <submittedName>
        <fullName evidence="1">Uncharacterized protein</fullName>
    </submittedName>
</protein>
<evidence type="ECO:0000313" key="2">
    <source>
        <dbReference type="Proteomes" id="UP000008021"/>
    </source>
</evidence>
<proteinExistence type="predicted"/>
<keyword evidence="2" id="KW-1185">Reference proteome</keyword>
<organism evidence="1">
    <name type="scientific">Oryza meridionalis</name>
    <dbReference type="NCBI Taxonomy" id="40149"/>
    <lineage>
        <taxon>Eukaryota</taxon>
        <taxon>Viridiplantae</taxon>
        <taxon>Streptophyta</taxon>
        <taxon>Embryophyta</taxon>
        <taxon>Tracheophyta</taxon>
        <taxon>Spermatophyta</taxon>
        <taxon>Magnoliopsida</taxon>
        <taxon>Liliopsida</taxon>
        <taxon>Poales</taxon>
        <taxon>Poaceae</taxon>
        <taxon>BOP clade</taxon>
        <taxon>Oryzoideae</taxon>
        <taxon>Oryzeae</taxon>
        <taxon>Oryzinae</taxon>
        <taxon>Oryza</taxon>
    </lineage>
</organism>
<evidence type="ECO:0000313" key="1">
    <source>
        <dbReference type="EnsemblPlants" id="OMERI04G18190.1"/>
    </source>
</evidence>
<dbReference type="Proteomes" id="UP000008021">
    <property type="component" value="Chromosome 4"/>
</dbReference>
<dbReference type="HOGENOM" id="CLU_2053415_0_0_1"/>
<sequence length="120" mass="13356">MKLIKLLIGCFVPRGGDTEVQVMMRELDEELDEMFRDVLPPPRSPWKRAKEAIRRRRNGAKVAPATADADVIVLGPAVTRMLVEQGATTGGETIFVGRPDFIIVPVILKTRTKNIFSPDL</sequence>
<reference evidence="1" key="1">
    <citation type="submission" date="2015-04" db="UniProtKB">
        <authorList>
            <consortium name="EnsemblPlants"/>
        </authorList>
    </citation>
    <scope>IDENTIFICATION</scope>
</reference>
<name>A0A0E0DH51_9ORYZ</name>